<dbReference type="Proteomes" id="UP000183994">
    <property type="component" value="Unassembled WGS sequence"/>
</dbReference>
<dbReference type="InterPro" id="IPR050612">
    <property type="entry name" value="Prok_Mopterin_Oxidored"/>
</dbReference>
<dbReference type="STRING" id="1121393.SAMN02745216_03375"/>
<protein>
    <submittedName>
        <fullName evidence="6">Anaerobic selenocysteine-containing dehydrogenase</fullName>
    </submittedName>
</protein>
<evidence type="ECO:0000256" key="3">
    <source>
        <dbReference type="ARBA" id="ARBA00023004"/>
    </source>
</evidence>
<gene>
    <name evidence="6" type="ORF">SAMN02745216_03375</name>
</gene>
<dbReference type="GO" id="GO:0043546">
    <property type="term" value="F:molybdopterin cofactor binding"/>
    <property type="evidence" value="ECO:0007669"/>
    <property type="project" value="InterPro"/>
</dbReference>
<name>A0A1M6S3E0_9BACT</name>
<reference evidence="7" key="1">
    <citation type="submission" date="2016-11" db="EMBL/GenBank/DDBJ databases">
        <authorList>
            <person name="Varghese N."/>
            <person name="Submissions S."/>
        </authorList>
    </citation>
    <scope>NUCLEOTIDE SEQUENCE [LARGE SCALE GENOMIC DNA]</scope>
    <source>
        <strain evidence="7">DSM 16219</strain>
    </source>
</reference>
<keyword evidence="7" id="KW-1185">Reference proteome</keyword>
<dbReference type="AlphaFoldDB" id="A0A1M6S3E0"/>
<evidence type="ECO:0000256" key="2">
    <source>
        <dbReference type="ARBA" id="ARBA00022723"/>
    </source>
</evidence>
<dbReference type="SUPFAM" id="SSF53706">
    <property type="entry name" value="Formate dehydrogenase/DMSO reductase, domains 1-3"/>
    <property type="match status" value="1"/>
</dbReference>
<dbReference type="SMART" id="SM00926">
    <property type="entry name" value="Molybdop_Fe4S4"/>
    <property type="match status" value="1"/>
</dbReference>
<dbReference type="InterPro" id="IPR006963">
    <property type="entry name" value="Mopterin_OxRdtase_4Fe-4S_dom"/>
</dbReference>
<dbReference type="PANTHER" id="PTHR43742">
    <property type="entry name" value="TRIMETHYLAMINE-N-OXIDE REDUCTASE"/>
    <property type="match status" value="1"/>
</dbReference>
<dbReference type="PROSITE" id="PS51669">
    <property type="entry name" value="4FE4S_MOW_BIS_MGD"/>
    <property type="match status" value="1"/>
</dbReference>
<dbReference type="GO" id="GO:0016491">
    <property type="term" value="F:oxidoreductase activity"/>
    <property type="evidence" value="ECO:0007669"/>
    <property type="project" value="InterPro"/>
</dbReference>
<dbReference type="GO" id="GO:0046872">
    <property type="term" value="F:metal ion binding"/>
    <property type="evidence" value="ECO:0007669"/>
    <property type="project" value="UniProtKB-KW"/>
</dbReference>
<feature type="domain" description="4Fe-4S Mo/W bis-MGD-type" evidence="5">
    <location>
        <begin position="2"/>
        <end position="60"/>
    </location>
</feature>
<accession>A0A1M6S3E0</accession>
<dbReference type="GO" id="GO:0051536">
    <property type="term" value="F:iron-sulfur cluster binding"/>
    <property type="evidence" value="ECO:0007669"/>
    <property type="project" value="UniProtKB-KW"/>
</dbReference>
<organism evidence="6 7">
    <name type="scientific">Desulfatibacillum alkenivorans DSM 16219</name>
    <dbReference type="NCBI Taxonomy" id="1121393"/>
    <lineage>
        <taxon>Bacteria</taxon>
        <taxon>Pseudomonadati</taxon>
        <taxon>Thermodesulfobacteriota</taxon>
        <taxon>Desulfobacteria</taxon>
        <taxon>Desulfobacterales</taxon>
        <taxon>Desulfatibacillaceae</taxon>
        <taxon>Desulfatibacillum</taxon>
    </lineage>
</organism>
<dbReference type="RefSeq" id="WP_073477427.1">
    <property type="nucleotide sequence ID" value="NZ_FQZU01000023.1"/>
</dbReference>
<keyword evidence="2" id="KW-0479">Metal-binding</keyword>
<proteinExistence type="inferred from homology"/>
<evidence type="ECO:0000256" key="1">
    <source>
        <dbReference type="ARBA" id="ARBA00010312"/>
    </source>
</evidence>
<dbReference type="InterPro" id="IPR006656">
    <property type="entry name" value="Mopterin_OxRdtase"/>
</dbReference>
<dbReference type="OrthoDB" id="9810782at2"/>
<dbReference type="Gene3D" id="2.20.25.90">
    <property type="entry name" value="ADC-like domains"/>
    <property type="match status" value="1"/>
</dbReference>
<evidence type="ECO:0000313" key="6">
    <source>
        <dbReference type="EMBL" id="SHK39028.1"/>
    </source>
</evidence>
<dbReference type="InterPro" id="IPR006657">
    <property type="entry name" value="MoPterin_dinucl-bd_dom"/>
</dbReference>
<keyword evidence="4" id="KW-0411">Iron-sulfur</keyword>
<keyword evidence="3" id="KW-0408">Iron</keyword>
<dbReference type="Gene3D" id="3.40.50.740">
    <property type="match status" value="1"/>
</dbReference>
<dbReference type="SUPFAM" id="SSF50692">
    <property type="entry name" value="ADC-like"/>
    <property type="match status" value="1"/>
</dbReference>
<comment type="similarity">
    <text evidence="1">Belongs to the prokaryotic molybdopterin-containing oxidoreductase family.</text>
</comment>
<dbReference type="Pfam" id="PF01568">
    <property type="entry name" value="Molydop_binding"/>
    <property type="match status" value="1"/>
</dbReference>
<evidence type="ECO:0000259" key="5">
    <source>
        <dbReference type="PROSITE" id="PS51669"/>
    </source>
</evidence>
<dbReference type="InterPro" id="IPR009010">
    <property type="entry name" value="Asp_de-COase-like_dom_sf"/>
</dbReference>
<dbReference type="Gene3D" id="3.40.228.10">
    <property type="entry name" value="Dimethylsulfoxide Reductase, domain 2"/>
    <property type="match status" value="1"/>
</dbReference>
<sequence>MTQTKHGICGLCFHSPGCGVIVHFDDEGKIDHLEPDPDAPMGEVLCPISKSARDIVYSDKRLSTPLRRTGPKGTYEFEPVTWDEAYDEIAAKLNELKEKYGPESVGFYAGTGTYERSFKDAYQLKGSEIYLASSVLFPFGSPNTFGVGAPCYTSLGVLAPKVTMGCLHIDMYSDLDNADLILVWGTDPSTSTPPAAFSKLERAAEEGAEIIVIDPRRTKSADLPGAEWLPIRPGTDGALALALAHVIIRDDLHDKDFTENWCQGFEEFAEYVEDFTPEYVSELTGIDADRIEELAESIAEADGATYVMYTGLEYTKSGVQNIRAVMALWAVAGQLDVEGGRNFLHHDAFIPLNKSILKETPGFGKSIGADKFPVYAEYCGGEPHAILLPKAIIDGDPYKIRGLFIQGASILTAWPDPKVWQKAMEELDFLVCIDLQMTRDAAFADIVLPASTAFEQESYCYYGNAIRYREKMIEPVGEAKPNHQILAELAERLGYGSLYAKDPKTLLGSVLEGSGYSLDDLLSAEKFVIKKPGKPMEYKKWEKGLLRKDGKPGFETPSGKFEIKSTVLEKHGYDGLPKYEESFETPVSDPDRFKKFPLILGTGPFKPDMKSCFRAIPRFMKKFPSPAIQISPADAAERRLETGDLATLKTARGSVVMRVFVTDKIMEGFVYAPVGGGGPLGTEEWQAANVNMLTDLEQFDPISGFPVYKTLLCQIKRKRDKRHKIEVPDPTLGCVG</sequence>
<dbReference type="Gene3D" id="2.40.40.20">
    <property type="match status" value="1"/>
</dbReference>
<evidence type="ECO:0000256" key="4">
    <source>
        <dbReference type="ARBA" id="ARBA00023014"/>
    </source>
</evidence>
<evidence type="ECO:0000313" key="7">
    <source>
        <dbReference type="Proteomes" id="UP000183994"/>
    </source>
</evidence>
<dbReference type="EMBL" id="FQZU01000023">
    <property type="protein sequence ID" value="SHK39028.1"/>
    <property type="molecule type" value="Genomic_DNA"/>
</dbReference>
<dbReference type="Pfam" id="PF00384">
    <property type="entry name" value="Molybdopterin"/>
    <property type="match status" value="1"/>
</dbReference>
<dbReference type="PANTHER" id="PTHR43742:SF6">
    <property type="entry name" value="OXIDOREDUCTASE YYAE-RELATED"/>
    <property type="match status" value="1"/>
</dbReference>